<dbReference type="PANTHER" id="PTHR10283">
    <property type="entry name" value="SOLUTE CARRIER FAMILY 13 MEMBER"/>
    <property type="match status" value="1"/>
</dbReference>
<feature type="transmembrane region" description="Helical" evidence="6">
    <location>
        <begin position="228"/>
        <end position="244"/>
    </location>
</feature>
<gene>
    <name evidence="7" type="ORF">MAF45_04890</name>
</gene>
<feature type="transmembrane region" description="Helical" evidence="6">
    <location>
        <begin position="250"/>
        <end position="270"/>
    </location>
</feature>
<protein>
    <submittedName>
        <fullName evidence="7">DASS family sodium-coupled anion symporter</fullName>
    </submittedName>
</protein>
<name>A0ABS9MQ98_9BURK</name>
<keyword evidence="4 6" id="KW-1133">Transmembrane helix</keyword>
<dbReference type="NCBIfam" id="TIGR00785">
    <property type="entry name" value="dass"/>
    <property type="match status" value="1"/>
</dbReference>
<feature type="transmembrane region" description="Helical" evidence="6">
    <location>
        <begin position="354"/>
        <end position="372"/>
    </location>
</feature>
<reference evidence="7 8" key="1">
    <citation type="submission" date="2022-02" db="EMBL/GenBank/DDBJ databases">
        <title>Mesosutterella porci, a novel member of the family Sutterellaceae from pig feces.</title>
        <authorList>
            <person name="Wylensek D."/>
            <person name="Clavel T."/>
        </authorList>
    </citation>
    <scope>NUCLEOTIDE SEQUENCE [LARGE SCALE GENOMIC DNA]</scope>
    <source>
        <strain evidence="8">oilRF-744-wt-GAM-9</strain>
    </source>
</reference>
<evidence type="ECO:0000313" key="7">
    <source>
        <dbReference type="EMBL" id="MCG5030781.1"/>
    </source>
</evidence>
<organism evidence="7 8">
    <name type="scientific">Mesosutterella porci</name>
    <dbReference type="NCBI Taxonomy" id="2915351"/>
    <lineage>
        <taxon>Bacteria</taxon>
        <taxon>Pseudomonadati</taxon>
        <taxon>Pseudomonadota</taxon>
        <taxon>Betaproteobacteria</taxon>
        <taxon>Burkholderiales</taxon>
        <taxon>Sutterellaceae</taxon>
        <taxon>Mesosutterella</taxon>
    </lineage>
</organism>
<feature type="transmembrane region" description="Helical" evidence="6">
    <location>
        <begin position="324"/>
        <end position="342"/>
    </location>
</feature>
<dbReference type="InterPro" id="IPR001898">
    <property type="entry name" value="SLC13A/DASS"/>
</dbReference>
<feature type="transmembrane region" description="Helical" evidence="6">
    <location>
        <begin position="112"/>
        <end position="131"/>
    </location>
</feature>
<feature type="transmembrane region" description="Helical" evidence="6">
    <location>
        <begin position="433"/>
        <end position="456"/>
    </location>
</feature>
<evidence type="ECO:0000256" key="3">
    <source>
        <dbReference type="ARBA" id="ARBA00022692"/>
    </source>
</evidence>
<proteinExistence type="inferred from homology"/>
<dbReference type="Pfam" id="PF00939">
    <property type="entry name" value="Na_sulph_symp"/>
    <property type="match status" value="1"/>
</dbReference>
<keyword evidence="3 6" id="KW-0812">Transmembrane</keyword>
<evidence type="ECO:0000256" key="6">
    <source>
        <dbReference type="SAM" id="Phobius"/>
    </source>
</evidence>
<dbReference type="EMBL" id="JAKNCT010000005">
    <property type="protein sequence ID" value="MCG5030781.1"/>
    <property type="molecule type" value="Genomic_DNA"/>
</dbReference>
<comment type="subcellular location">
    <subcellularLocation>
        <location evidence="1">Membrane</location>
        <topology evidence="1">Multi-pass membrane protein</topology>
    </subcellularLocation>
</comment>
<sequence length="508" mass="55611">MNTSAAAPPKDYDPLDMNNYSLNKLPKRPLSASGRFFRIWGLPIAAAIFILFSYVIHFPILSVKQQVMFGLFATSLFLWISETVPNYVTSMMLICGLILTGILKVKPAMATLGDPVIWLNISAFIMASAMIKTDLVKRVALWLILRFGRNAGSIFITFLVINIILAAFVNATAAKAALMMPLFMVVCAVYGAPGTDTTNNFARNLVLHNLLMINASCNAFMTGSGANLLGVAILAGAGVSIYYFDWFVAGLPLVIGFGLLAYVTGVRFVFPLTKEDRQPKLEGGRAALEKAYRDLGPFKVNELKASIVFLIVLVVWATDKIHGINATVVAMLGAIVMLAPQFKLLNWNDVDIPWHLMIFSAGAYSLGAGLSATKLMNVLTVQLMQTLGMDSMSYFSLYAVLTAIFIASHFIFQSKNMRTLIFMPIVIGIAQHLGVDILSLALPVALCINCCWSLPFNAKPNAMLYGTNKYTMGETFRYGLVMSVLYWGLLLVAGGTYLHWMGITPGFF</sequence>
<dbReference type="InterPro" id="IPR030676">
    <property type="entry name" value="CitT-rel"/>
</dbReference>
<dbReference type="PANTHER" id="PTHR10283:SF82">
    <property type="entry name" value="SOLUTE CARRIER FAMILY 13 MEMBER 2"/>
    <property type="match status" value="1"/>
</dbReference>
<dbReference type="Proteomes" id="UP001297600">
    <property type="component" value="Unassembled WGS sequence"/>
</dbReference>
<feature type="transmembrane region" description="Helical" evidence="6">
    <location>
        <begin position="476"/>
        <end position="500"/>
    </location>
</feature>
<dbReference type="PIRSF" id="PIRSF002457">
    <property type="entry name" value="DASS"/>
    <property type="match status" value="1"/>
</dbReference>
<keyword evidence="5 6" id="KW-0472">Membrane</keyword>
<feature type="transmembrane region" description="Helical" evidence="6">
    <location>
        <begin position="151"/>
        <end position="169"/>
    </location>
</feature>
<evidence type="ECO:0000256" key="1">
    <source>
        <dbReference type="ARBA" id="ARBA00004141"/>
    </source>
</evidence>
<feature type="transmembrane region" description="Helical" evidence="6">
    <location>
        <begin position="63"/>
        <end position="81"/>
    </location>
</feature>
<comment type="similarity">
    <text evidence="2">Belongs to the SLC13A/DASS transporter (TC 2.A.47) family. DIT1 subfamily.</text>
</comment>
<feature type="transmembrane region" description="Helical" evidence="6">
    <location>
        <begin position="392"/>
        <end position="412"/>
    </location>
</feature>
<evidence type="ECO:0000313" key="8">
    <source>
        <dbReference type="Proteomes" id="UP001297600"/>
    </source>
</evidence>
<dbReference type="RefSeq" id="WP_237978437.1">
    <property type="nucleotide sequence ID" value="NZ_JAKNCT010000005.1"/>
</dbReference>
<evidence type="ECO:0000256" key="5">
    <source>
        <dbReference type="ARBA" id="ARBA00023136"/>
    </source>
</evidence>
<accession>A0ABS9MQ98</accession>
<comment type="caution">
    <text evidence="7">The sequence shown here is derived from an EMBL/GenBank/DDBJ whole genome shotgun (WGS) entry which is preliminary data.</text>
</comment>
<evidence type="ECO:0000256" key="2">
    <source>
        <dbReference type="ARBA" id="ARBA00007349"/>
    </source>
</evidence>
<feature type="transmembrane region" description="Helical" evidence="6">
    <location>
        <begin position="36"/>
        <end position="56"/>
    </location>
</feature>
<keyword evidence="8" id="KW-1185">Reference proteome</keyword>
<evidence type="ECO:0000256" key="4">
    <source>
        <dbReference type="ARBA" id="ARBA00022989"/>
    </source>
</evidence>
<feature type="transmembrane region" description="Helical" evidence="6">
    <location>
        <begin position="176"/>
        <end position="193"/>
    </location>
</feature>